<dbReference type="InterPro" id="IPR002059">
    <property type="entry name" value="CSP_DNA-bd"/>
</dbReference>
<dbReference type="RefSeq" id="WP_010580868.1">
    <property type="nucleotide sequence ID" value="NZ_AHYZ01000130.1"/>
</dbReference>
<evidence type="ECO:0000256" key="4">
    <source>
        <dbReference type="ARBA" id="ARBA00023125"/>
    </source>
</evidence>
<dbReference type="eggNOG" id="COG1278">
    <property type="taxonomic scope" value="Bacteria"/>
</dbReference>
<dbReference type="EMBL" id="AYYX01000012">
    <property type="protein sequence ID" value="KRM89114.1"/>
    <property type="molecule type" value="Genomic_DNA"/>
</dbReference>
<evidence type="ECO:0000256" key="2">
    <source>
        <dbReference type="ARBA" id="ARBA00022490"/>
    </source>
</evidence>
<dbReference type="GO" id="GO:0005737">
    <property type="term" value="C:cytoplasm"/>
    <property type="evidence" value="ECO:0007669"/>
    <property type="project" value="UniProtKB-SubCell"/>
</dbReference>
<keyword evidence="9" id="KW-1185">Reference proteome</keyword>
<dbReference type="PANTHER" id="PTHR46565">
    <property type="entry name" value="COLD SHOCK DOMAIN PROTEIN 2"/>
    <property type="match status" value="1"/>
</dbReference>
<dbReference type="GO" id="GO:0003677">
    <property type="term" value="F:DNA binding"/>
    <property type="evidence" value="ECO:0007669"/>
    <property type="project" value="UniProtKB-KW"/>
</dbReference>
<evidence type="ECO:0000256" key="5">
    <source>
        <dbReference type="ARBA" id="ARBA00023159"/>
    </source>
</evidence>
<feature type="domain" description="CSD" evidence="7">
    <location>
        <begin position="1"/>
        <end position="67"/>
    </location>
</feature>
<dbReference type="PATRIC" id="fig|1133569.4.peg.292"/>
<keyword evidence="6" id="KW-0804">Transcription</keyword>
<dbReference type="SUPFAM" id="SSF50249">
    <property type="entry name" value="Nucleic acid-binding proteins"/>
    <property type="match status" value="1"/>
</dbReference>
<dbReference type="PRINTS" id="PR00050">
    <property type="entry name" value="COLDSHOCK"/>
</dbReference>
<dbReference type="InterPro" id="IPR011129">
    <property type="entry name" value="CSD"/>
</dbReference>
<keyword evidence="3" id="KW-0805">Transcription regulation</keyword>
<gene>
    <name evidence="8" type="ORF">FD21_GL000274</name>
</gene>
<reference evidence="8 9" key="1">
    <citation type="journal article" date="2015" name="Genome Announc.">
        <title>Expanding the biotechnology potential of lactobacilli through comparative genomics of 213 strains and associated genera.</title>
        <authorList>
            <person name="Sun Z."/>
            <person name="Harris H.M."/>
            <person name="McCann A."/>
            <person name="Guo C."/>
            <person name="Argimon S."/>
            <person name="Zhang W."/>
            <person name="Yang X."/>
            <person name="Jeffery I.B."/>
            <person name="Cooney J.C."/>
            <person name="Kagawa T.F."/>
            <person name="Liu W."/>
            <person name="Song Y."/>
            <person name="Salvetti E."/>
            <person name="Wrobel A."/>
            <person name="Rasinkangas P."/>
            <person name="Parkhill J."/>
            <person name="Rea M.C."/>
            <person name="O'Sullivan O."/>
            <person name="Ritari J."/>
            <person name="Douillard F.P."/>
            <person name="Paul Ross R."/>
            <person name="Yang R."/>
            <person name="Briner A.E."/>
            <person name="Felis G.E."/>
            <person name="de Vos W.M."/>
            <person name="Barrangou R."/>
            <person name="Klaenhammer T.R."/>
            <person name="Caufield P.W."/>
            <person name="Cui Y."/>
            <person name="Zhang H."/>
            <person name="O'Toole P.W."/>
        </authorList>
    </citation>
    <scope>NUCLEOTIDE SEQUENCE [LARGE SCALE GENOMIC DNA]</scope>
    <source>
        <strain evidence="8 9">DSM 20605</strain>
    </source>
</reference>
<evidence type="ECO:0000313" key="9">
    <source>
        <dbReference type="Proteomes" id="UP000051576"/>
    </source>
</evidence>
<dbReference type="Gene3D" id="2.40.50.140">
    <property type="entry name" value="Nucleic acid-binding proteins"/>
    <property type="match status" value="1"/>
</dbReference>
<dbReference type="SMART" id="SM00357">
    <property type="entry name" value="CSP"/>
    <property type="match status" value="1"/>
</dbReference>
<dbReference type="PANTHER" id="PTHR46565:SF20">
    <property type="entry name" value="COLD SHOCK DOMAIN-CONTAINING PROTEIN 4"/>
    <property type="match status" value="1"/>
</dbReference>
<keyword evidence="2" id="KW-0963">Cytoplasm</keyword>
<sequence length="73" mass="7810">MLTGKVNSFNQARGYGFITPDDDPAAAIFVHFSAIQTTGFKTLQPGQQVKFLIAAGKNGQQAVNVLVDDLNNV</sequence>
<evidence type="ECO:0000313" key="8">
    <source>
        <dbReference type="EMBL" id="KRM89114.1"/>
    </source>
</evidence>
<keyword evidence="5" id="KW-0010">Activator</keyword>
<proteinExistence type="predicted"/>
<name>A0A0R2CCM5_9LACO</name>
<accession>A0A0R2CCM5</accession>
<dbReference type="InterPro" id="IPR012340">
    <property type="entry name" value="NA-bd_OB-fold"/>
</dbReference>
<dbReference type="PIRSF" id="PIRSF002599">
    <property type="entry name" value="Cold_shock_A"/>
    <property type="match status" value="1"/>
</dbReference>
<evidence type="ECO:0000256" key="3">
    <source>
        <dbReference type="ARBA" id="ARBA00023015"/>
    </source>
</evidence>
<dbReference type="OrthoDB" id="9805039at2"/>
<dbReference type="Proteomes" id="UP000051576">
    <property type="component" value="Unassembled WGS sequence"/>
</dbReference>
<dbReference type="Pfam" id="PF00313">
    <property type="entry name" value="CSD"/>
    <property type="match status" value="1"/>
</dbReference>
<dbReference type="STRING" id="1133569.FD21_GL000274"/>
<dbReference type="AlphaFoldDB" id="A0A0R2CCM5"/>
<organism evidence="8 9">
    <name type="scientific">Liquorilactobacillus vini DSM 20605</name>
    <dbReference type="NCBI Taxonomy" id="1133569"/>
    <lineage>
        <taxon>Bacteria</taxon>
        <taxon>Bacillati</taxon>
        <taxon>Bacillota</taxon>
        <taxon>Bacilli</taxon>
        <taxon>Lactobacillales</taxon>
        <taxon>Lactobacillaceae</taxon>
        <taxon>Liquorilactobacillus</taxon>
    </lineage>
</organism>
<evidence type="ECO:0000256" key="6">
    <source>
        <dbReference type="ARBA" id="ARBA00023163"/>
    </source>
</evidence>
<evidence type="ECO:0000259" key="7">
    <source>
        <dbReference type="PROSITE" id="PS51857"/>
    </source>
</evidence>
<dbReference type="PROSITE" id="PS51857">
    <property type="entry name" value="CSD_2"/>
    <property type="match status" value="1"/>
</dbReference>
<protein>
    <recommendedName>
        <fullName evidence="7">CSD domain-containing protein</fullName>
    </recommendedName>
</protein>
<comment type="caution">
    <text evidence="8">The sequence shown here is derived from an EMBL/GenBank/DDBJ whole genome shotgun (WGS) entry which is preliminary data.</text>
</comment>
<evidence type="ECO:0000256" key="1">
    <source>
        <dbReference type="ARBA" id="ARBA00004496"/>
    </source>
</evidence>
<comment type="subcellular location">
    <subcellularLocation>
        <location evidence="1">Cytoplasm</location>
    </subcellularLocation>
</comment>
<dbReference type="InterPro" id="IPR012156">
    <property type="entry name" value="Cold_shock_CspA"/>
</dbReference>
<keyword evidence="4" id="KW-0238">DNA-binding</keyword>